<evidence type="ECO:0000256" key="2">
    <source>
        <dbReference type="ARBA" id="ARBA00022723"/>
    </source>
</evidence>
<feature type="compositionally biased region" description="Basic and acidic residues" evidence="7">
    <location>
        <begin position="542"/>
        <end position="560"/>
    </location>
</feature>
<evidence type="ECO:0000256" key="4">
    <source>
        <dbReference type="ARBA" id="ARBA00023125"/>
    </source>
</evidence>
<dbReference type="GO" id="GO:0000981">
    <property type="term" value="F:DNA-binding transcription factor activity, RNA polymerase II-specific"/>
    <property type="evidence" value="ECO:0007669"/>
    <property type="project" value="InterPro"/>
</dbReference>
<keyword evidence="4" id="KW-0238">DNA-binding</keyword>
<dbReference type="GO" id="GO:0008270">
    <property type="term" value="F:zinc ion binding"/>
    <property type="evidence" value="ECO:0007669"/>
    <property type="project" value="InterPro"/>
</dbReference>
<name>W2RVC4_CYPE1</name>
<dbReference type="InterPro" id="IPR007219">
    <property type="entry name" value="XnlR_reg_dom"/>
</dbReference>
<dbReference type="SMART" id="SM00906">
    <property type="entry name" value="Fungal_trans"/>
    <property type="match status" value="1"/>
</dbReference>
<feature type="region of interest" description="Disordered" evidence="7">
    <location>
        <begin position="699"/>
        <end position="784"/>
    </location>
</feature>
<comment type="subcellular location">
    <subcellularLocation>
        <location evidence="1">Nucleus</location>
    </subcellularLocation>
</comment>
<feature type="compositionally biased region" description="Polar residues" evidence="7">
    <location>
        <begin position="705"/>
        <end position="717"/>
    </location>
</feature>
<sequence length="824" mass="91341">MQGALDEAGRAAIRAEVGADALSKIACHSCRRRKVKCDRKLPHCSICTQNGQQCSYPERMLKPGPKLGSKNARHKRRRLSGSHDDDTELEYAVEQTEHSDPDPTEAPRRTVSISSSSTTLRNPKDIQSLSFIIHPSHESTSPQSQRIAESPNGRSPSSGSLVIAACAAMQIAPDMMNVLAENYFRTFMSFRLFPESRFWAQILQIQDLNTVKALLAPIAAFAVKQWEPTPAQLGFSPVVATISVAGLIEFAMKAANAALVDCGDEPPPLPLLQSLVLISHWLLIQGVRGRAWRYLGVCIRVAYELNLHLVDSGKTSDWIDNDPTGWAQDEEKRRAWWAIWEMDVFASVIRRCPTAISWLQNETFLPAEDNMWEQQQPQRSCLLEINTMSRCKVLQATGNHSPRAWFVVINSIMKDAQTISAPNGVNRSLGSELGWEGAFTPQQQAANQAERIDEARKRLTTFYNAARYFSMALPGSLKYRGQYLNFDSTAAVQVLAGTKTLRELHAQIYSIHLMTQLAFLMTLKYHLFKTSGRHTGGHGRKREGSHGSPRDGGSRSRHTESQNQENVDQYFEASNSILDITHRCNDQFYRYINPFLVNTIWLAAAVQLLRRELYCADDTEKELVHSNFEVLRMAYDQFVEYWRSIDTAKKNLDALEGQLKAFQVRAKKEAGAAGWPHATRGGDDDDDAEDADRAVAAGRYPHANAQGQRDSDLSSSRAVLDPAPATSQPSGGRPINGAVEGTYPSGSSNSLTDWSNANNDGPLADQNGIANSSQPGTMAGFGNDTFTLQDQNFFDPFGLPADFDFSMGMGSYNSFDDVFSGSVI</sequence>
<dbReference type="eggNOG" id="ENOG502SR1H">
    <property type="taxonomic scope" value="Eukaryota"/>
</dbReference>
<evidence type="ECO:0000313" key="9">
    <source>
        <dbReference type="EMBL" id="ETN40265.1"/>
    </source>
</evidence>
<keyword evidence="3" id="KW-0805">Transcription regulation</keyword>
<organism evidence="9 10">
    <name type="scientific">Cyphellophora europaea (strain CBS 101466)</name>
    <name type="common">Phialophora europaea</name>
    <dbReference type="NCBI Taxonomy" id="1220924"/>
    <lineage>
        <taxon>Eukaryota</taxon>
        <taxon>Fungi</taxon>
        <taxon>Dikarya</taxon>
        <taxon>Ascomycota</taxon>
        <taxon>Pezizomycotina</taxon>
        <taxon>Eurotiomycetes</taxon>
        <taxon>Chaetothyriomycetidae</taxon>
        <taxon>Chaetothyriales</taxon>
        <taxon>Cyphellophoraceae</taxon>
        <taxon>Cyphellophora</taxon>
    </lineage>
</organism>
<dbReference type="PROSITE" id="PS50048">
    <property type="entry name" value="ZN2_CY6_FUNGAL_2"/>
    <property type="match status" value="1"/>
</dbReference>
<dbReference type="InterPro" id="IPR001138">
    <property type="entry name" value="Zn2Cys6_DnaBD"/>
</dbReference>
<feature type="region of interest" description="Disordered" evidence="7">
    <location>
        <begin position="136"/>
        <end position="155"/>
    </location>
</feature>
<keyword evidence="5" id="KW-0804">Transcription</keyword>
<dbReference type="Proteomes" id="UP000030752">
    <property type="component" value="Unassembled WGS sequence"/>
</dbReference>
<evidence type="ECO:0000256" key="7">
    <source>
        <dbReference type="SAM" id="MobiDB-lite"/>
    </source>
</evidence>
<feature type="region of interest" description="Disordered" evidence="7">
    <location>
        <begin position="58"/>
        <end position="121"/>
    </location>
</feature>
<dbReference type="HOGENOM" id="CLU_007531_1_0_1"/>
<dbReference type="PROSITE" id="PS00463">
    <property type="entry name" value="ZN2_CY6_FUNGAL_1"/>
    <property type="match status" value="1"/>
</dbReference>
<dbReference type="Pfam" id="PF00172">
    <property type="entry name" value="Zn_clus"/>
    <property type="match status" value="1"/>
</dbReference>
<dbReference type="PANTHER" id="PTHR47338">
    <property type="entry name" value="ZN(II)2CYS6 TRANSCRIPTION FACTOR (EUROFUNG)-RELATED"/>
    <property type="match status" value="1"/>
</dbReference>
<dbReference type="GO" id="GO:0003677">
    <property type="term" value="F:DNA binding"/>
    <property type="evidence" value="ECO:0007669"/>
    <property type="project" value="UniProtKB-KW"/>
</dbReference>
<dbReference type="Gene3D" id="4.10.240.10">
    <property type="entry name" value="Zn(2)-C6 fungal-type DNA-binding domain"/>
    <property type="match status" value="1"/>
</dbReference>
<dbReference type="SMART" id="SM00066">
    <property type="entry name" value="GAL4"/>
    <property type="match status" value="1"/>
</dbReference>
<feature type="region of interest" description="Disordered" evidence="7">
    <location>
        <begin position="533"/>
        <end position="566"/>
    </location>
</feature>
<feature type="compositionally biased region" description="Polar residues" evidence="7">
    <location>
        <begin position="138"/>
        <end position="155"/>
    </location>
</feature>
<evidence type="ECO:0000256" key="1">
    <source>
        <dbReference type="ARBA" id="ARBA00004123"/>
    </source>
</evidence>
<evidence type="ECO:0000313" key="10">
    <source>
        <dbReference type="Proteomes" id="UP000030752"/>
    </source>
</evidence>
<dbReference type="InParanoid" id="W2RVC4"/>
<keyword evidence="10" id="KW-1185">Reference proteome</keyword>
<dbReference type="OrthoDB" id="3862662at2759"/>
<dbReference type="EMBL" id="KB822720">
    <property type="protein sequence ID" value="ETN40265.1"/>
    <property type="molecule type" value="Genomic_DNA"/>
</dbReference>
<keyword evidence="2" id="KW-0479">Metal-binding</keyword>
<feature type="compositionally biased region" description="Basic residues" evidence="7">
    <location>
        <begin position="71"/>
        <end position="80"/>
    </location>
</feature>
<proteinExistence type="predicted"/>
<dbReference type="RefSeq" id="XP_008717108.1">
    <property type="nucleotide sequence ID" value="XM_008718886.1"/>
</dbReference>
<evidence type="ECO:0000256" key="5">
    <source>
        <dbReference type="ARBA" id="ARBA00023163"/>
    </source>
</evidence>
<feature type="compositionally biased region" description="Basic and acidic residues" evidence="7">
    <location>
        <begin position="95"/>
        <end position="108"/>
    </location>
</feature>
<dbReference type="GO" id="GO:0005634">
    <property type="term" value="C:nucleus"/>
    <property type="evidence" value="ECO:0007669"/>
    <property type="project" value="UniProtKB-SubCell"/>
</dbReference>
<dbReference type="InterPro" id="IPR050815">
    <property type="entry name" value="TF_fung"/>
</dbReference>
<dbReference type="CDD" id="cd12148">
    <property type="entry name" value="fungal_TF_MHR"/>
    <property type="match status" value="1"/>
</dbReference>
<dbReference type="PANTHER" id="PTHR47338:SF10">
    <property type="entry name" value="TRANSCRIPTION FACTOR DOMAIN-CONTAINING PROTEIN-RELATED"/>
    <property type="match status" value="1"/>
</dbReference>
<feature type="compositionally biased region" description="Low complexity" evidence="7">
    <location>
        <begin position="110"/>
        <end position="119"/>
    </location>
</feature>
<evidence type="ECO:0000256" key="3">
    <source>
        <dbReference type="ARBA" id="ARBA00023015"/>
    </source>
</evidence>
<dbReference type="STRING" id="1220924.W2RVC4"/>
<accession>W2RVC4</accession>
<evidence type="ECO:0000256" key="6">
    <source>
        <dbReference type="ARBA" id="ARBA00023242"/>
    </source>
</evidence>
<evidence type="ECO:0000259" key="8">
    <source>
        <dbReference type="PROSITE" id="PS50048"/>
    </source>
</evidence>
<keyword evidence="6" id="KW-0539">Nucleus</keyword>
<dbReference type="CDD" id="cd00067">
    <property type="entry name" value="GAL4"/>
    <property type="match status" value="1"/>
</dbReference>
<feature type="compositionally biased region" description="Polar residues" evidence="7">
    <location>
        <begin position="744"/>
        <end position="759"/>
    </location>
</feature>
<feature type="domain" description="Zn(2)-C6 fungal-type" evidence="8">
    <location>
        <begin position="26"/>
        <end position="56"/>
    </location>
</feature>
<reference evidence="9 10" key="1">
    <citation type="submission" date="2013-03" db="EMBL/GenBank/DDBJ databases">
        <title>The Genome Sequence of Phialophora europaea CBS 101466.</title>
        <authorList>
            <consortium name="The Broad Institute Genomics Platform"/>
            <person name="Cuomo C."/>
            <person name="de Hoog S."/>
            <person name="Gorbushina A."/>
            <person name="Walker B."/>
            <person name="Young S.K."/>
            <person name="Zeng Q."/>
            <person name="Gargeya S."/>
            <person name="Fitzgerald M."/>
            <person name="Haas B."/>
            <person name="Abouelleil A."/>
            <person name="Allen A.W."/>
            <person name="Alvarado L."/>
            <person name="Arachchi H.M."/>
            <person name="Berlin A.M."/>
            <person name="Chapman S.B."/>
            <person name="Gainer-Dewar J."/>
            <person name="Goldberg J."/>
            <person name="Griggs A."/>
            <person name="Gujja S."/>
            <person name="Hansen M."/>
            <person name="Howarth C."/>
            <person name="Imamovic A."/>
            <person name="Ireland A."/>
            <person name="Larimer J."/>
            <person name="McCowan C."/>
            <person name="Murphy C."/>
            <person name="Pearson M."/>
            <person name="Poon T.W."/>
            <person name="Priest M."/>
            <person name="Roberts A."/>
            <person name="Saif S."/>
            <person name="Shea T."/>
            <person name="Sisk P."/>
            <person name="Sykes S."/>
            <person name="Wortman J."/>
            <person name="Nusbaum C."/>
            <person name="Birren B."/>
        </authorList>
    </citation>
    <scope>NUCLEOTIDE SEQUENCE [LARGE SCALE GENOMIC DNA]</scope>
    <source>
        <strain evidence="9 10">CBS 101466</strain>
    </source>
</reference>
<dbReference type="AlphaFoldDB" id="W2RVC4"/>
<gene>
    <name evidence="9" type="ORF">HMPREF1541_04541</name>
</gene>
<dbReference type="Pfam" id="PF04082">
    <property type="entry name" value="Fungal_trans"/>
    <property type="match status" value="1"/>
</dbReference>
<dbReference type="InterPro" id="IPR036864">
    <property type="entry name" value="Zn2-C6_fun-type_DNA-bd_sf"/>
</dbReference>
<dbReference type="GO" id="GO:0006351">
    <property type="term" value="P:DNA-templated transcription"/>
    <property type="evidence" value="ECO:0007669"/>
    <property type="project" value="InterPro"/>
</dbReference>
<dbReference type="SUPFAM" id="SSF57701">
    <property type="entry name" value="Zn2/Cys6 DNA-binding domain"/>
    <property type="match status" value="1"/>
</dbReference>
<dbReference type="GeneID" id="19971880"/>
<dbReference type="VEuPathDB" id="FungiDB:HMPREF1541_04541"/>
<protein>
    <recommendedName>
        <fullName evidence="8">Zn(2)-C6 fungal-type domain-containing protein</fullName>
    </recommendedName>
</protein>